<dbReference type="SMART" id="SM00382">
    <property type="entry name" value="AAA"/>
    <property type="match status" value="1"/>
</dbReference>
<dbReference type="OrthoDB" id="9809379at2"/>
<dbReference type="RefSeq" id="WP_111595679.1">
    <property type="nucleotide sequence ID" value="NZ_QLLL01000001.1"/>
</dbReference>
<dbReference type="SUPFAM" id="SSF52540">
    <property type="entry name" value="P-loop containing nucleoside triphosphate hydrolases"/>
    <property type="match status" value="1"/>
</dbReference>
<comment type="similarity">
    <text evidence="1">Belongs to the AAA ATPase family. BCS1 subfamily.</text>
</comment>
<dbReference type="AlphaFoldDB" id="A0A327R3J5"/>
<dbReference type="EMBL" id="QLLL01000001">
    <property type="protein sequence ID" value="RAJ10532.1"/>
    <property type="molecule type" value="Genomic_DNA"/>
</dbReference>
<sequence length="357" mass="40841">MNNAIQRVTESSELIDGSYISPINFYLNTYGDIPTIHDITNIKRTKAVEKFMEQFGSRVKQPYVYHFYNEDKRKYEIYYACFVMENDCMVNFEFDDCHILHNGKQQAFVDEVTSLVRKCKDRGPSRKAEISILTVHEGEYTLTELEIPKTNINLALYYENALVDLDKELMKRLNTKKDKGIVLLHGQPGTGKTTYLRYIISRVKKKVIFLSANNAGNIMSPDFIKLMLNYPDSILVIEDAENIIGSRKHNNISPVGDLLNLSDGLLADVLRTQIICTFNSDLTSIDEALMRKGRLIAKYEFKALPVDKGQQLADHLKLPFKVEKPMTVTEIINYKSTSFQPEKQQIGFQVAAAQLKT</sequence>
<name>A0A327R3J5_9BACT</name>
<keyword evidence="4" id="KW-1185">Reference proteome</keyword>
<accession>A0A327R3J5</accession>
<organism evidence="3 4">
    <name type="scientific">Chitinophaga skermanii</name>
    <dbReference type="NCBI Taxonomy" id="331697"/>
    <lineage>
        <taxon>Bacteria</taxon>
        <taxon>Pseudomonadati</taxon>
        <taxon>Bacteroidota</taxon>
        <taxon>Chitinophagia</taxon>
        <taxon>Chitinophagales</taxon>
        <taxon>Chitinophagaceae</taxon>
        <taxon>Chitinophaga</taxon>
    </lineage>
</organism>
<evidence type="ECO:0000313" key="3">
    <source>
        <dbReference type="EMBL" id="RAJ10532.1"/>
    </source>
</evidence>
<dbReference type="InterPro" id="IPR003959">
    <property type="entry name" value="ATPase_AAA_core"/>
</dbReference>
<proteinExistence type="inferred from homology"/>
<dbReference type="Pfam" id="PF00004">
    <property type="entry name" value="AAA"/>
    <property type="match status" value="1"/>
</dbReference>
<dbReference type="GO" id="GO:0005524">
    <property type="term" value="F:ATP binding"/>
    <property type="evidence" value="ECO:0007669"/>
    <property type="project" value="InterPro"/>
</dbReference>
<feature type="domain" description="AAA+ ATPase" evidence="2">
    <location>
        <begin position="178"/>
        <end position="301"/>
    </location>
</feature>
<dbReference type="GO" id="GO:0016887">
    <property type="term" value="F:ATP hydrolysis activity"/>
    <property type="evidence" value="ECO:0007669"/>
    <property type="project" value="InterPro"/>
</dbReference>
<comment type="caution">
    <text evidence="3">The sequence shown here is derived from an EMBL/GenBank/DDBJ whole genome shotgun (WGS) entry which is preliminary data.</text>
</comment>
<reference evidence="3 4" key="1">
    <citation type="submission" date="2018-06" db="EMBL/GenBank/DDBJ databases">
        <title>Genomic Encyclopedia of Archaeal and Bacterial Type Strains, Phase II (KMG-II): from individual species to whole genera.</title>
        <authorList>
            <person name="Goeker M."/>
        </authorList>
    </citation>
    <scope>NUCLEOTIDE SEQUENCE [LARGE SCALE GENOMIC DNA]</scope>
    <source>
        <strain evidence="3 4">DSM 23857</strain>
    </source>
</reference>
<dbReference type="Proteomes" id="UP000249547">
    <property type="component" value="Unassembled WGS sequence"/>
</dbReference>
<dbReference type="PANTHER" id="PTHR23070">
    <property type="entry name" value="BCS1 AAA-TYPE ATPASE"/>
    <property type="match status" value="1"/>
</dbReference>
<evidence type="ECO:0000256" key="1">
    <source>
        <dbReference type="ARBA" id="ARBA00007448"/>
    </source>
</evidence>
<gene>
    <name evidence="3" type="ORF">LX64_00135</name>
</gene>
<evidence type="ECO:0000313" key="4">
    <source>
        <dbReference type="Proteomes" id="UP000249547"/>
    </source>
</evidence>
<dbReference type="InterPro" id="IPR027417">
    <property type="entry name" value="P-loop_NTPase"/>
</dbReference>
<protein>
    <submittedName>
        <fullName evidence="3">ATPase family protein associated with various cellular activities (AAA)</fullName>
    </submittedName>
</protein>
<dbReference type="InterPro" id="IPR003593">
    <property type="entry name" value="AAA+_ATPase"/>
</dbReference>
<dbReference type="Gene3D" id="3.40.50.300">
    <property type="entry name" value="P-loop containing nucleotide triphosphate hydrolases"/>
    <property type="match status" value="1"/>
</dbReference>
<evidence type="ECO:0000259" key="2">
    <source>
        <dbReference type="SMART" id="SM00382"/>
    </source>
</evidence>
<dbReference type="InterPro" id="IPR050747">
    <property type="entry name" value="Mitochondrial_chaperone_BCS1"/>
</dbReference>